<dbReference type="InterPro" id="IPR016164">
    <property type="entry name" value="FAD-linked_Oxase-like_C"/>
</dbReference>
<dbReference type="PANTHER" id="PTHR42973">
    <property type="entry name" value="BINDING OXIDOREDUCTASE, PUTATIVE (AFU_ORTHOLOGUE AFUA_1G17690)-RELATED"/>
    <property type="match status" value="1"/>
</dbReference>
<sequence>MRLVLRGDDGYEEARVGRVFNARRPDRYPAAVLLAADDNDVVTGVKLARERGWRVSVRSGGHSWAAWSVRDDALLIDLGALTAVDYDPATGIATAGPAAQGGREVAPLLAGHGRAFPVGHCPGVGLGGYLLQGGQGWNGRSVGWACESVVAVDVVTAEGDLVRADADQNSDLYWAARGAGPGFPGVVTRFHLRTYPLPPHMWHDTWTFRLDDADVLLHWLHDVLPTLDRRVEPVLAATRLPGVPLRPGIAHPGTALLLHTTVMGDSVDELAALLRPFDDGPLAGRELGHVRGPTTVDDESVAQATQSPDGYRYAVDCTWTDAPAGVLAPPLTRLWRELDTEHSFSIWYGWAPSKRLPDMAFSVEGNVYVATYAIYPDAADDEKYRSWVHDRTAAIARHGGGGVYLGDTDFTRRQDRFLSDANFARLREIRAKRDPDGRFVSYLAADAQGLNAHAS</sequence>
<dbReference type="PROSITE" id="PS51387">
    <property type="entry name" value="FAD_PCMH"/>
    <property type="match status" value="1"/>
</dbReference>
<dbReference type="InterPro" id="IPR036318">
    <property type="entry name" value="FAD-bd_PCMH-like_sf"/>
</dbReference>
<dbReference type="Gene3D" id="3.30.465.10">
    <property type="match status" value="1"/>
</dbReference>
<dbReference type="EMBL" id="BOPG01000045">
    <property type="protein sequence ID" value="GIJ59254.1"/>
    <property type="molecule type" value="Genomic_DNA"/>
</dbReference>
<dbReference type="Pfam" id="PF01565">
    <property type="entry name" value="FAD_binding_4"/>
    <property type="match status" value="1"/>
</dbReference>
<dbReference type="SUPFAM" id="SSF56176">
    <property type="entry name" value="FAD-binding/transporter-associated domain-like"/>
    <property type="match status" value="1"/>
</dbReference>
<evidence type="ECO:0000256" key="2">
    <source>
        <dbReference type="ARBA" id="ARBA00005466"/>
    </source>
</evidence>
<name>A0A8J3Z859_9ACTN</name>
<accession>A0A8J3Z859</accession>
<evidence type="ECO:0000256" key="4">
    <source>
        <dbReference type="ARBA" id="ARBA00022827"/>
    </source>
</evidence>
<evidence type="ECO:0000256" key="3">
    <source>
        <dbReference type="ARBA" id="ARBA00022630"/>
    </source>
</evidence>
<comment type="caution">
    <text evidence="7">The sequence shown here is derived from an EMBL/GenBank/DDBJ whole genome shotgun (WGS) entry which is preliminary data.</text>
</comment>
<evidence type="ECO:0000259" key="6">
    <source>
        <dbReference type="PROSITE" id="PS51387"/>
    </source>
</evidence>
<evidence type="ECO:0000313" key="7">
    <source>
        <dbReference type="EMBL" id="GIJ59254.1"/>
    </source>
</evidence>
<proteinExistence type="inferred from homology"/>
<dbReference type="PANTHER" id="PTHR42973:SF39">
    <property type="entry name" value="FAD-BINDING PCMH-TYPE DOMAIN-CONTAINING PROTEIN"/>
    <property type="match status" value="1"/>
</dbReference>
<dbReference type="InterPro" id="IPR016166">
    <property type="entry name" value="FAD-bd_PCMH"/>
</dbReference>
<dbReference type="InterPro" id="IPR016167">
    <property type="entry name" value="FAD-bd_PCMH_sub1"/>
</dbReference>
<keyword evidence="4" id="KW-0274">FAD</keyword>
<evidence type="ECO:0000256" key="1">
    <source>
        <dbReference type="ARBA" id="ARBA00001974"/>
    </source>
</evidence>
<keyword evidence="8" id="KW-1185">Reference proteome</keyword>
<comment type="similarity">
    <text evidence="2">Belongs to the oxygen-dependent FAD-linked oxidoreductase family.</text>
</comment>
<dbReference type="Gene3D" id="3.30.43.10">
    <property type="entry name" value="Uridine Diphospho-n-acetylenolpyruvylglucosamine Reductase, domain 2"/>
    <property type="match status" value="1"/>
</dbReference>
<dbReference type="AlphaFoldDB" id="A0A8J3Z859"/>
<keyword evidence="3" id="KW-0285">Flavoprotein</keyword>
<dbReference type="RefSeq" id="WP_204001105.1">
    <property type="nucleotide sequence ID" value="NZ_BOPG01000045.1"/>
</dbReference>
<dbReference type="SUPFAM" id="SSF55103">
    <property type="entry name" value="FAD-linked oxidases, C-terminal domain"/>
    <property type="match status" value="1"/>
</dbReference>
<dbReference type="GO" id="GO:0016491">
    <property type="term" value="F:oxidoreductase activity"/>
    <property type="evidence" value="ECO:0007669"/>
    <property type="project" value="UniProtKB-KW"/>
</dbReference>
<comment type="cofactor">
    <cofactor evidence="1">
        <name>FAD</name>
        <dbReference type="ChEBI" id="CHEBI:57692"/>
    </cofactor>
</comment>
<protein>
    <submittedName>
        <fullName evidence="7">Oxidoreductase</fullName>
    </submittedName>
</protein>
<dbReference type="Gene3D" id="3.40.462.20">
    <property type="match status" value="1"/>
</dbReference>
<reference evidence="7" key="1">
    <citation type="submission" date="2021-01" db="EMBL/GenBank/DDBJ databases">
        <title>Whole genome shotgun sequence of Virgisporangium aurantiacum NBRC 16421.</title>
        <authorList>
            <person name="Komaki H."/>
            <person name="Tamura T."/>
        </authorList>
    </citation>
    <scope>NUCLEOTIDE SEQUENCE</scope>
    <source>
        <strain evidence="7">NBRC 16421</strain>
    </source>
</reference>
<gene>
    <name evidence="7" type="ORF">Vau01_067700</name>
</gene>
<feature type="domain" description="FAD-binding PCMH-type" evidence="6">
    <location>
        <begin position="25"/>
        <end position="197"/>
    </location>
</feature>
<dbReference type="InterPro" id="IPR050416">
    <property type="entry name" value="FAD-linked_Oxidoreductase"/>
</dbReference>
<keyword evidence="5" id="KW-0560">Oxidoreductase</keyword>
<dbReference type="Proteomes" id="UP000612585">
    <property type="component" value="Unassembled WGS sequence"/>
</dbReference>
<dbReference type="GO" id="GO:0071949">
    <property type="term" value="F:FAD binding"/>
    <property type="evidence" value="ECO:0007669"/>
    <property type="project" value="InterPro"/>
</dbReference>
<dbReference type="InterPro" id="IPR006094">
    <property type="entry name" value="Oxid_FAD_bind_N"/>
</dbReference>
<dbReference type="InterPro" id="IPR006093">
    <property type="entry name" value="Oxy_OxRdtase_FAD_BS"/>
</dbReference>
<dbReference type="InterPro" id="IPR016169">
    <property type="entry name" value="FAD-bd_PCMH_sub2"/>
</dbReference>
<evidence type="ECO:0000313" key="8">
    <source>
        <dbReference type="Proteomes" id="UP000612585"/>
    </source>
</evidence>
<dbReference type="PROSITE" id="PS00862">
    <property type="entry name" value="OX2_COVAL_FAD"/>
    <property type="match status" value="1"/>
</dbReference>
<evidence type="ECO:0000256" key="5">
    <source>
        <dbReference type="ARBA" id="ARBA00023002"/>
    </source>
</evidence>
<organism evidence="7 8">
    <name type="scientific">Virgisporangium aurantiacum</name>
    <dbReference type="NCBI Taxonomy" id="175570"/>
    <lineage>
        <taxon>Bacteria</taxon>
        <taxon>Bacillati</taxon>
        <taxon>Actinomycetota</taxon>
        <taxon>Actinomycetes</taxon>
        <taxon>Micromonosporales</taxon>
        <taxon>Micromonosporaceae</taxon>
        <taxon>Virgisporangium</taxon>
    </lineage>
</organism>